<evidence type="ECO:0000256" key="1">
    <source>
        <dbReference type="ARBA" id="ARBA00009091"/>
    </source>
</evidence>
<feature type="signal peptide" evidence="4">
    <location>
        <begin position="1"/>
        <end position="26"/>
    </location>
</feature>
<organism evidence="5 6">
    <name type="scientific">Marixanthomonas spongiae</name>
    <dbReference type="NCBI Taxonomy" id="2174845"/>
    <lineage>
        <taxon>Bacteria</taxon>
        <taxon>Pseudomonadati</taxon>
        <taxon>Bacteroidota</taxon>
        <taxon>Flavobacteriia</taxon>
        <taxon>Flavobacteriales</taxon>
        <taxon>Flavobacteriaceae</taxon>
        <taxon>Marixanthomonas</taxon>
    </lineage>
</organism>
<evidence type="ECO:0000313" key="5">
    <source>
        <dbReference type="EMBL" id="PVW13098.1"/>
    </source>
</evidence>
<dbReference type="Gene3D" id="3.30.910.20">
    <property type="entry name" value="Skp domain"/>
    <property type="match status" value="1"/>
</dbReference>
<keyword evidence="3" id="KW-0175">Coiled coil</keyword>
<evidence type="ECO:0000256" key="4">
    <source>
        <dbReference type="SAM" id="SignalP"/>
    </source>
</evidence>
<name>A0A2U0HW80_9FLAO</name>
<evidence type="ECO:0000313" key="6">
    <source>
        <dbReference type="Proteomes" id="UP000245962"/>
    </source>
</evidence>
<dbReference type="SUPFAM" id="SSF111384">
    <property type="entry name" value="OmpH-like"/>
    <property type="match status" value="1"/>
</dbReference>
<reference evidence="5 6" key="1">
    <citation type="submission" date="2018-04" db="EMBL/GenBank/DDBJ databases">
        <title>Marixanthomonas spongiae HN-E44 sp. nov., isolated from a marine sponge.</title>
        <authorList>
            <person name="Luo L."/>
            <person name="Zhuang L."/>
        </authorList>
    </citation>
    <scope>NUCLEOTIDE SEQUENCE [LARGE SCALE GENOMIC DNA]</scope>
    <source>
        <strain evidence="5 6">HN-E44</strain>
    </source>
</reference>
<dbReference type="PANTHER" id="PTHR35089">
    <property type="entry name" value="CHAPERONE PROTEIN SKP"/>
    <property type="match status" value="1"/>
</dbReference>
<dbReference type="PANTHER" id="PTHR35089:SF1">
    <property type="entry name" value="CHAPERONE PROTEIN SKP"/>
    <property type="match status" value="1"/>
</dbReference>
<dbReference type="Pfam" id="PF03938">
    <property type="entry name" value="OmpH"/>
    <property type="match status" value="1"/>
</dbReference>
<evidence type="ECO:0000256" key="2">
    <source>
        <dbReference type="ARBA" id="ARBA00022729"/>
    </source>
</evidence>
<comment type="caution">
    <text evidence="5">The sequence shown here is derived from an EMBL/GenBank/DDBJ whole genome shotgun (WGS) entry which is preliminary data.</text>
</comment>
<dbReference type="GO" id="GO:0050821">
    <property type="term" value="P:protein stabilization"/>
    <property type="evidence" value="ECO:0007669"/>
    <property type="project" value="TreeGrafter"/>
</dbReference>
<dbReference type="EMBL" id="QEHR01000011">
    <property type="protein sequence ID" value="PVW13098.1"/>
    <property type="molecule type" value="Genomic_DNA"/>
</dbReference>
<proteinExistence type="inferred from homology"/>
<evidence type="ECO:0000256" key="3">
    <source>
        <dbReference type="SAM" id="Coils"/>
    </source>
</evidence>
<keyword evidence="2 4" id="KW-0732">Signal</keyword>
<dbReference type="InterPro" id="IPR005632">
    <property type="entry name" value="Chaperone_Skp"/>
</dbReference>
<dbReference type="Proteomes" id="UP000245962">
    <property type="component" value="Unassembled WGS sequence"/>
</dbReference>
<feature type="coiled-coil region" evidence="3">
    <location>
        <begin position="45"/>
        <end position="109"/>
    </location>
</feature>
<keyword evidence="6" id="KW-1185">Reference proteome</keyword>
<dbReference type="InterPro" id="IPR024930">
    <property type="entry name" value="Skp_dom_sf"/>
</dbReference>
<sequence>MHFIKNKQIMKYLSILALFISITAFSQTKVGTIDVDYVVSKMPELETVNKEVEEYTSKLDADLQKKVTDYKEKIEAYKTSEATLTIAQKKEKQQELAAAENDIAKFQQTGNSLIGIKRDDEMRPLYTKIGDALEKVAKAQGYTQILQTDASLVYLDDKYDITLAVLKELGITVTEE</sequence>
<accession>A0A2U0HW80</accession>
<dbReference type="GO" id="GO:0051082">
    <property type="term" value="F:unfolded protein binding"/>
    <property type="evidence" value="ECO:0007669"/>
    <property type="project" value="InterPro"/>
</dbReference>
<protein>
    <submittedName>
        <fullName evidence="5">Outer membrane chaperone Skp</fullName>
    </submittedName>
</protein>
<feature type="chain" id="PRO_5015787638" evidence="4">
    <location>
        <begin position="27"/>
        <end position="176"/>
    </location>
</feature>
<dbReference type="GO" id="GO:0005829">
    <property type="term" value="C:cytosol"/>
    <property type="evidence" value="ECO:0007669"/>
    <property type="project" value="TreeGrafter"/>
</dbReference>
<comment type="similarity">
    <text evidence="1">Belongs to the Skp family.</text>
</comment>
<dbReference type="AlphaFoldDB" id="A0A2U0HW80"/>
<gene>
    <name evidence="5" type="ORF">DDV96_14365</name>
</gene>
<dbReference type="SMART" id="SM00935">
    <property type="entry name" value="OmpH"/>
    <property type="match status" value="1"/>
</dbReference>